<protein>
    <recommendedName>
        <fullName evidence="3">RING-type E3 ubiquitin transferase</fullName>
        <ecNumber evidence="3">2.3.2.27</ecNumber>
    </recommendedName>
</protein>
<dbReference type="GO" id="GO:0061630">
    <property type="term" value="F:ubiquitin protein ligase activity"/>
    <property type="evidence" value="ECO:0007669"/>
    <property type="project" value="UniProtKB-EC"/>
</dbReference>
<dbReference type="GO" id="GO:0008270">
    <property type="term" value="F:zinc ion binding"/>
    <property type="evidence" value="ECO:0007669"/>
    <property type="project" value="UniProtKB-KW"/>
</dbReference>
<gene>
    <name evidence="11" type="ORF">HPB51_016391</name>
</gene>
<evidence type="ECO:0000256" key="3">
    <source>
        <dbReference type="ARBA" id="ARBA00012483"/>
    </source>
</evidence>
<evidence type="ECO:0000313" key="12">
    <source>
        <dbReference type="Proteomes" id="UP000821866"/>
    </source>
</evidence>
<dbReference type="PANTHER" id="PTHR46076">
    <property type="entry name" value="E3 UBIQUITIN-PROTEIN LIGASE RING1 / RING 2 FAMILY MEMBER"/>
    <property type="match status" value="1"/>
</dbReference>
<evidence type="ECO:0000256" key="2">
    <source>
        <dbReference type="ARBA" id="ARBA00004906"/>
    </source>
</evidence>
<keyword evidence="5" id="KW-0479">Metal-binding</keyword>
<feature type="domain" description="RING-type" evidence="10">
    <location>
        <begin position="45"/>
        <end position="85"/>
    </location>
</feature>
<sequence length="201" mass="22909">MSSSSGNGRWQLNDYERRRSHHKLITDDAMLVPLHEDSLRRDFMCGICIDLLRNAVATTTCLHRFCEECITKALRRCNMECPICRTRIRSRRELRRDYRMDILVATLFPRDVEELMFDTTRAATSRNRQLLEGAQRRVENDVRECTAVVGNVVDRSSCGSETNCEVDHSEEPMTVGLNGSEEEASGLSFSASTLPQHGSSY</sequence>
<dbReference type="PROSITE" id="PS50089">
    <property type="entry name" value="ZF_RING_2"/>
    <property type="match status" value="1"/>
</dbReference>
<dbReference type="PROSITE" id="PS00518">
    <property type="entry name" value="ZF_RING_1"/>
    <property type="match status" value="1"/>
</dbReference>
<dbReference type="InterPro" id="IPR017907">
    <property type="entry name" value="Znf_RING_CS"/>
</dbReference>
<dbReference type="GO" id="GO:0031519">
    <property type="term" value="C:PcG protein complex"/>
    <property type="evidence" value="ECO:0007669"/>
    <property type="project" value="TreeGrafter"/>
</dbReference>
<dbReference type="SUPFAM" id="SSF57850">
    <property type="entry name" value="RING/U-box"/>
    <property type="match status" value="1"/>
</dbReference>
<comment type="caution">
    <text evidence="11">The sequence shown here is derived from an EMBL/GenBank/DDBJ whole genome shotgun (WGS) entry which is preliminary data.</text>
</comment>
<evidence type="ECO:0000256" key="6">
    <source>
        <dbReference type="ARBA" id="ARBA00022771"/>
    </source>
</evidence>
<accession>A0A9J6EB81</accession>
<dbReference type="InterPro" id="IPR013083">
    <property type="entry name" value="Znf_RING/FYVE/PHD"/>
</dbReference>
<dbReference type="OrthoDB" id="6105938at2759"/>
<dbReference type="GO" id="GO:0003682">
    <property type="term" value="F:chromatin binding"/>
    <property type="evidence" value="ECO:0007669"/>
    <property type="project" value="TreeGrafter"/>
</dbReference>
<evidence type="ECO:0000259" key="10">
    <source>
        <dbReference type="PROSITE" id="PS50089"/>
    </source>
</evidence>
<keyword evidence="7" id="KW-0862">Zinc</keyword>
<proteinExistence type="predicted"/>
<dbReference type="EMBL" id="JABSTU010000005">
    <property type="protein sequence ID" value="KAH8031333.1"/>
    <property type="molecule type" value="Genomic_DNA"/>
</dbReference>
<evidence type="ECO:0000256" key="8">
    <source>
        <dbReference type="PROSITE-ProRule" id="PRU00175"/>
    </source>
</evidence>
<dbReference type="Pfam" id="PF13923">
    <property type="entry name" value="zf-C3HC4_2"/>
    <property type="match status" value="1"/>
</dbReference>
<evidence type="ECO:0000256" key="1">
    <source>
        <dbReference type="ARBA" id="ARBA00000900"/>
    </source>
</evidence>
<dbReference type="InterPro" id="IPR043540">
    <property type="entry name" value="RING1/RING2"/>
</dbReference>
<dbReference type="VEuPathDB" id="VectorBase:LOC119164738"/>
<dbReference type="Gene3D" id="3.30.40.10">
    <property type="entry name" value="Zinc/RING finger domain, C3HC4 (zinc finger)"/>
    <property type="match status" value="1"/>
</dbReference>
<dbReference type="PANTHER" id="PTHR46076:SF3">
    <property type="entry name" value="E3 UBIQUITIN-PROTEIN LIGASE RING1"/>
    <property type="match status" value="1"/>
</dbReference>
<name>A0A9J6EB81_RHIMP</name>
<dbReference type="SMART" id="SM00184">
    <property type="entry name" value="RING"/>
    <property type="match status" value="1"/>
</dbReference>
<keyword evidence="4" id="KW-0808">Transferase</keyword>
<keyword evidence="6 8" id="KW-0863">Zinc-finger</keyword>
<evidence type="ECO:0000313" key="11">
    <source>
        <dbReference type="EMBL" id="KAH8031333.1"/>
    </source>
</evidence>
<reference evidence="11" key="1">
    <citation type="journal article" date="2020" name="Cell">
        <title>Large-Scale Comparative Analyses of Tick Genomes Elucidate Their Genetic Diversity and Vector Capacities.</title>
        <authorList>
            <consortium name="Tick Genome and Microbiome Consortium (TIGMIC)"/>
            <person name="Jia N."/>
            <person name="Wang J."/>
            <person name="Shi W."/>
            <person name="Du L."/>
            <person name="Sun Y."/>
            <person name="Zhan W."/>
            <person name="Jiang J.F."/>
            <person name="Wang Q."/>
            <person name="Zhang B."/>
            <person name="Ji P."/>
            <person name="Bell-Sakyi L."/>
            <person name="Cui X.M."/>
            <person name="Yuan T.T."/>
            <person name="Jiang B.G."/>
            <person name="Yang W.F."/>
            <person name="Lam T.T."/>
            <person name="Chang Q.C."/>
            <person name="Ding S.J."/>
            <person name="Wang X.J."/>
            <person name="Zhu J.G."/>
            <person name="Ruan X.D."/>
            <person name="Zhao L."/>
            <person name="Wei J.T."/>
            <person name="Ye R.Z."/>
            <person name="Que T.C."/>
            <person name="Du C.H."/>
            <person name="Zhou Y.H."/>
            <person name="Cheng J.X."/>
            <person name="Dai P.F."/>
            <person name="Guo W.B."/>
            <person name="Han X.H."/>
            <person name="Huang E.J."/>
            <person name="Li L.F."/>
            <person name="Wei W."/>
            <person name="Gao Y.C."/>
            <person name="Liu J.Z."/>
            <person name="Shao H.Z."/>
            <person name="Wang X."/>
            <person name="Wang C.C."/>
            <person name="Yang T.C."/>
            <person name="Huo Q.B."/>
            <person name="Li W."/>
            <person name="Chen H.Y."/>
            <person name="Chen S.E."/>
            <person name="Zhou L.G."/>
            <person name="Ni X.B."/>
            <person name="Tian J.H."/>
            <person name="Sheng Y."/>
            <person name="Liu T."/>
            <person name="Pan Y.S."/>
            <person name="Xia L.Y."/>
            <person name="Li J."/>
            <person name="Zhao F."/>
            <person name="Cao W.C."/>
        </authorList>
    </citation>
    <scope>NUCLEOTIDE SEQUENCE</scope>
    <source>
        <strain evidence="11">Rmic-2018</strain>
    </source>
</reference>
<evidence type="ECO:0000256" key="5">
    <source>
        <dbReference type="ARBA" id="ARBA00022723"/>
    </source>
</evidence>
<dbReference type="Proteomes" id="UP000821866">
    <property type="component" value="Chromosome 3"/>
</dbReference>
<evidence type="ECO:0000256" key="9">
    <source>
        <dbReference type="SAM" id="MobiDB-lite"/>
    </source>
</evidence>
<dbReference type="GO" id="GO:0000151">
    <property type="term" value="C:ubiquitin ligase complex"/>
    <property type="evidence" value="ECO:0007669"/>
    <property type="project" value="InterPro"/>
</dbReference>
<feature type="compositionally biased region" description="Polar residues" evidence="9">
    <location>
        <begin position="187"/>
        <end position="201"/>
    </location>
</feature>
<reference evidence="11" key="2">
    <citation type="submission" date="2021-09" db="EMBL/GenBank/DDBJ databases">
        <authorList>
            <person name="Jia N."/>
            <person name="Wang J."/>
            <person name="Shi W."/>
            <person name="Du L."/>
            <person name="Sun Y."/>
            <person name="Zhan W."/>
            <person name="Jiang J."/>
            <person name="Wang Q."/>
            <person name="Zhang B."/>
            <person name="Ji P."/>
            <person name="Sakyi L.B."/>
            <person name="Cui X."/>
            <person name="Yuan T."/>
            <person name="Jiang B."/>
            <person name="Yang W."/>
            <person name="Lam T.T.-Y."/>
            <person name="Chang Q."/>
            <person name="Ding S."/>
            <person name="Wang X."/>
            <person name="Zhu J."/>
            <person name="Ruan X."/>
            <person name="Zhao L."/>
            <person name="Wei J."/>
            <person name="Que T."/>
            <person name="Du C."/>
            <person name="Cheng J."/>
            <person name="Dai P."/>
            <person name="Han X."/>
            <person name="Huang E."/>
            <person name="Gao Y."/>
            <person name="Liu J."/>
            <person name="Shao H."/>
            <person name="Ye R."/>
            <person name="Li L."/>
            <person name="Wei W."/>
            <person name="Wang X."/>
            <person name="Wang C."/>
            <person name="Huo Q."/>
            <person name="Li W."/>
            <person name="Guo W."/>
            <person name="Chen H."/>
            <person name="Chen S."/>
            <person name="Zhou L."/>
            <person name="Zhou L."/>
            <person name="Ni X."/>
            <person name="Tian J."/>
            <person name="Zhou Y."/>
            <person name="Sheng Y."/>
            <person name="Liu T."/>
            <person name="Pan Y."/>
            <person name="Xia L."/>
            <person name="Li J."/>
            <person name="Zhao F."/>
            <person name="Cao W."/>
        </authorList>
    </citation>
    <scope>NUCLEOTIDE SEQUENCE</scope>
    <source>
        <strain evidence="11">Rmic-2018</strain>
        <tissue evidence="11">Larvae</tissue>
    </source>
</reference>
<evidence type="ECO:0000256" key="4">
    <source>
        <dbReference type="ARBA" id="ARBA00022679"/>
    </source>
</evidence>
<evidence type="ECO:0000256" key="7">
    <source>
        <dbReference type="ARBA" id="ARBA00022833"/>
    </source>
</evidence>
<comment type="pathway">
    <text evidence="2">Protein modification; protein ubiquitination.</text>
</comment>
<dbReference type="VEuPathDB" id="VectorBase:LOC119164737"/>
<keyword evidence="12" id="KW-1185">Reference proteome</keyword>
<dbReference type="AlphaFoldDB" id="A0A9J6EB81"/>
<dbReference type="EC" id="2.3.2.27" evidence="3"/>
<dbReference type="InterPro" id="IPR001841">
    <property type="entry name" value="Znf_RING"/>
</dbReference>
<organism evidence="11 12">
    <name type="scientific">Rhipicephalus microplus</name>
    <name type="common">Cattle tick</name>
    <name type="synonym">Boophilus microplus</name>
    <dbReference type="NCBI Taxonomy" id="6941"/>
    <lineage>
        <taxon>Eukaryota</taxon>
        <taxon>Metazoa</taxon>
        <taxon>Ecdysozoa</taxon>
        <taxon>Arthropoda</taxon>
        <taxon>Chelicerata</taxon>
        <taxon>Arachnida</taxon>
        <taxon>Acari</taxon>
        <taxon>Parasitiformes</taxon>
        <taxon>Ixodida</taxon>
        <taxon>Ixodoidea</taxon>
        <taxon>Ixodidae</taxon>
        <taxon>Rhipicephalinae</taxon>
        <taxon>Rhipicephalus</taxon>
        <taxon>Boophilus</taxon>
    </lineage>
</organism>
<feature type="region of interest" description="Disordered" evidence="9">
    <location>
        <begin position="163"/>
        <end position="201"/>
    </location>
</feature>
<comment type="catalytic activity">
    <reaction evidence="1">
        <text>S-ubiquitinyl-[E2 ubiquitin-conjugating enzyme]-L-cysteine + [acceptor protein]-L-lysine = [E2 ubiquitin-conjugating enzyme]-L-cysteine + N(6)-ubiquitinyl-[acceptor protein]-L-lysine.</text>
        <dbReference type="EC" id="2.3.2.27"/>
    </reaction>
</comment>